<keyword evidence="2" id="KW-1185">Reference proteome</keyword>
<proteinExistence type="predicted"/>
<sequence length="271" mass="29991">MTCRWDNIFNIGVGLHKPRSHPDCEARLQNPAAVTVNACFWPPVTAGPRWHVPLQVHRYLVVLDGAWNAGFHVTAACRGPVPRSEPSIRGLPQTGRKENGISKANNFCFPLRCSPVSIPFSVPSPSPPPYLLFIRLAPTAAIPSRASAPIRPLCHGNRSPVCSLLLIKPQVSFHFHHHLRSPVSFGDATRYARGPVLPKLRGRFLRCCCIIGFACHIPNDLNYLVATHLRVTASQFPRTTRPKKKKRGRAGRNGKVDLTALLRAPQLPCQQ</sequence>
<evidence type="ECO:0000313" key="2">
    <source>
        <dbReference type="Proteomes" id="UP000724584"/>
    </source>
</evidence>
<comment type="caution">
    <text evidence="1">The sequence shown here is derived from an EMBL/GenBank/DDBJ whole genome shotgun (WGS) entry which is preliminary data.</text>
</comment>
<organism evidence="1 2">
    <name type="scientific">Chaetomium tenue</name>
    <dbReference type="NCBI Taxonomy" id="1854479"/>
    <lineage>
        <taxon>Eukaryota</taxon>
        <taxon>Fungi</taxon>
        <taxon>Dikarya</taxon>
        <taxon>Ascomycota</taxon>
        <taxon>Pezizomycotina</taxon>
        <taxon>Sordariomycetes</taxon>
        <taxon>Sordariomycetidae</taxon>
        <taxon>Sordariales</taxon>
        <taxon>Chaetomiaceae</taxon>
        <taxon>Chaetomium</taxon>
    </lineage>
</organism>
<dbReference type="Proteomes" id="UP000724584">
    <property type="component" value="Unassembled WGS sequence"/>
</dbReference>
<evidence type="ECO:0000313" key="1">
    <source>
        <dbReference type="EMBL" id="KAH6632654.1"/>
    </source>
</evidence>
<gene>
    <name evidence="1" type="ORF">F5144DRAFT_258008</name>
</gene>
<accession>A0ACB7PB28</accession>
<protein>
    <submittedName>
        <fullName evidence="1">Uncharacterized protein</fullName>
    </submittedName>
</protein>
<reference evidence="1 2" key="1">
    <citation type="journal article" date="2021" name="Nat. Commun.">
        <title>Genetic determinants of endophytism in the Arabidopsis root mycobiome.</title>
        <authorList>
            <person name="Mesny F."/>
            <person name="Miyauchi S."/>
            <person name="Thiergart T."/>
            <person name="Pickel B."/>
            <person name="Atanasova L."/>
            <person name="Karlsson M."/>
            <person name="Huettel B."/>
            <person name="Barry K.W."/>
            <person name="Haridas S."/>
            <person name="Chen C."/>
            <person name="Bauer D."/>
            <person name="Andreopoulos W."/>
            <person name="Pangilinan J."/>
            <person name="LaButti K."/>
            <person name="Riley R."/>
            <person name="Lipzen A."/>
            <person name="Clum A."/>
            <person name="Drula E."/>
            <person name="Henrissat B."/>
            <person name="Kohler A."/>
            <person name="Grigoriev I.V."/>
            <person name="Martin F.M."/>
            <person name="Hacquard S."/>
        </authorList>
    </citation>
    <scope>NUCLEOTIDE SEQUENCE [LARGE SCALE GENOMIC DNA]</scope>
    <source>
        <strain evidence="1 2">MPI-SDFR-AT-0079</strain>
    </source>
</reference>
<name>A0ACB7PB28_9PEZI</name>
<dbReference type="EMBL" id="JAGIZQ010000004">
    <property type="protein sequence ID" value="KAH6632654.1"/>
    <property type="molecule type" value="Genomic_DNA"/>
</dbReference>